<evidence type="ECO:0000256" key="1">
    <source>
        <dbReference type="ARBA" id="ARBA00004429"/>
    </source>
</evidence>
<name>A0A2T1HR92_9HYPH</name>
<evidence type="ECO:0000256" key="7">
    <source>
        <dbReference type="ARBA" id="ARBA00022989"/>
    </source>
</evidence>
<comment type="subcellular location">
    <subcellularLocation>
        <location evidence="1">Cell inner membrane</location>
        <topology evidence="1">Multi-pass membrane protein</topology>
    </subcellularLocation>
    <subcellularLocation>
        <location evidence="9">Cell membrane</location>
        <topology evidence="9">Multi-pass membrane protein</topology>
    </subcellularLocation>
</comment>
<dbReference type="GO" id="GO:0006865">
    <property type="term" value="P:amino acid transport"/>
    <property type="evidence" value="ECO:0007669"/>
    <property type="project" value="UniProtKB-KW"/>
</dbReference>
<keyword evidence="12" id="KW-1185">Reference proteome</keyword>
<dbReference type="OrthoDB" id="9808531at2"/>
<feature type="domain" description="ABC transmembrane type-1" evidence="10">
    <location>
        <begin position="76"/>
        <end position="359"/>
    </location>
</feature>
<evidence type="ECO:0000256" key="5">
    <source>
        <dbReference type="ARBA" id="ARBA00022692"/>
    </source>
</evidence>
<evidence type="ECO:0000256" key="8">
    <source>
        <dbReference type="ARBA" id="ARBA00023136"/>
    </source>
</evidence>
<proteinExistence type="inferred from homology"/>
<keyword evidence="7 9" id="KW-1133">Transmembrane helix</keyword>
<keyword evidence="3 9" id="KW-0813">Transport</keyword>
<dbReference type="PANTHER" id="PTHR30614">
    <property type="entry name" value="MEMBRANE COMPONENT OF AMINO ACID ABC TRANSPORTER"/>
    <property type="match status" value="1"/>
</dbReference>
<dbReference type="SUPFAM" id="SSF161098">
    <property type="entry name" value="MetI-like"/>
    <property type="match status" value="1"/>
</dbReference>
<keyword evidence="5 9" id="KW-0812">Transmembrane</keyword>
<feature type="transmembrane region" description="Helical" evidence="9">
    <location>
        <begin position="341"/>
        <end position="362"/>
    </location>
</feature>
<evidence type="ECO:0000259" key="10">
    <source>
        <dbReference type="PROSITE" id="PS50928"/>
    </source>
</evidence>
<gene>
    <name evidence="11" type="ORF">SLNSH_15415</name>
</gene>
<dbReference type="InterPro" id="IPR010065">
    <property type="entry name" value="AA_ABC_transptr_permease_3TM"/>
</dbReference>
<sequence>MVRRPSSRARIAQWALLAALAAVAWRLGGNVADNLDARHMTFSFGFLSDRANFDIPFRIVDWKVGDTYSRALLVCTLNTLLVSALGVVAATLIGLLVGVMRLSDNWLVRNVALAYIEVVRNTPQLVQVAFWYIGVLQAMPPLRQSIALPGGALLNIRGLYLPTLHFAPWAAPVAWGAAAAVLVTPLVWRLRWRGRPLGAKALVLPALALAAVIASVAQVERPALRGFNIAGGLQIPPELVALWAGLSMYSSAFIAEIVRAAILAVPKGQREAALSLGLRPGQILAKVVLPQALRIMVPPLTSQYLNLIKSSSLGAAIAYPELFSIFAGTVLNQTGRELETILILMAIFLTISLSTSAFMNWYNRRVALVTR</sequence>
<dbReference type="RefSeq" id="WP_106337895.1">
    <property type="nucleotide sequence ID" value="NZ_PVZS01000016.1"/>
</dbReference>
<accession>A0A2T1HR92</accession>
<dbReference type="GO" id="GO:0043190">
    <property type="term" value="C:ATP-binding cassette (ABC) transporter complex"/>
    <property type="evidence" value="ECO:0007669"/>
    <property type="project" value="InterPro"/>
</dbReference>
<evidence type="ECO:0000313" key="12">
    <source>
        <dbReference type="Proteomes" id="UP000239772"/>
    </source>
</evidence>
<evidence type="ECO:0000256" key="2">
    <source>
        <dbReference type="ARBA" id="ARBA00010072"/>
    </source>
</evidence>
<dbReference type="InterPro" id="IPR043429">
    <property type="entry name" value="ArtM/GltK/GlnP/TcyL/YhdX-like"/>
</dbReference>
<dbReference type="CDD" id="cd06261">
    <property type="entry name" value="TM_PBP2"/>
    <property type="match status" value="1"/>
</dbReference>
<dbReference type="PROSITE" id="PS50928">
    <property type="entry name" value="ABC_TM1"/>
    <property type="match status" value="1"/>
</dbReference>
<protein>
    <submittedName>
        <fullName evidence="11">Amino acid ABC transporter permease</fullName>
    </submittedName>
</protein>
<keyword evidence="8 9" id="KW-0472">Membrane</keyword>
<dbReference type="EMBL" id="PVZS01000016">
    <property type="protein sequence ID" value="PSC04178.1"/>
    <property type="molecule type" value="Genomic_DNA"/>
</dbReference>
<keyword evidence="4" id="KW-1003">Cell membrane</keyword>
<feature type="transmembrane region" description="Helical" evidence="9">
    <location>
        <begin position="239"/>
        <end position="262"/>
    </location>
</feature>
<dbReference type="InterPro" id="IPR000515">
    <property type="entry name" value="MetI-like"/>
</dbReference>
<dbReference type="PANTHER" id="PTHR30614:SF37">
    <property type="entry name" value="AMINO-ACID ABC TRANSPORTER PERMEASE PROTEIN YHDX-RELATED"/>
    <property type="match status" value="1"/>
</dbReference>
<feature type="transmembrane region" description="Helical" evidence="9">
    <location>
        <begin position="71"/>
        <end position="99"/>
    </location>
</feature>
<feature type="transmembrane region" description="Helical" evidence="9">
    <location>
        <begin position="169"/>
        <end position="190"/>
    </location>
</feature>
<evidence type="ECO:0000256" key="3">
    <source>
        <dbReference type="ARBA" id="ARBA00022448"/>
    </source>
</evidence>
<comment type="caution">
    <text evidence="11">The sequence shown here is derived from an EMBL/GenBank/DDBJ whole genome shotgun (WGS) entry which is preliminary data.</text>
</comment>
<dbReference type="Proteomes" id="UP000239772">
    <property type="component" value="Unassembled WGS sequence"/>
</dbReference>
<feature type="transmembrane region" description="Helical" evidence="9">
    <location>
        <begin position="202"/>
        <end position="219"/>
    </location>
</feature>
<reference evidence="12" key="1">
    <citation type="submission" date="2018-03" db="EMBL/GenBank/DDBJ databases">
        <authorList>
            <person name="Sun L."/>
            <person name="Liu H."/>
            <person name="Chen W."/>
            <person name="Huang K."/>
            <person name="Liu W."/>
            <person name="Gao X."/>
        </authorList>
    </citation>
    <scope>NUCLEOTIDE SEQUENCE [LARGE SCALE GENOMIC DNA]</scope>
    <source>
        <strain evidence="12">SH9</strain>
    </source>
</reference>
<dbReference type="Pfam" id="PF00528">
    <property type="entry name" value="BPD_transp_1"/>
    <property type="match status" value="1"/>
</dbReference>
<dbReference type="AlphaFoldDB" id="A0A2T1HR92"/>
<evidence type="ECO:0000313" key="11">
    <source>
        <dbReference type="EMBL" id="PSC04178.1"/>
    </source>
</evidence>
<dbReference type="Gene3D" id="1.10.3720.10">
    <property type="entry name" value="MetI-like"/>
    <property type="match status" value="1"/>
</dbReference>
<dbReference type="InterPro" id="IPR035906">
    <property type="entry name" value="MetI-like_sf"/>
</dbReference>
<comment type="similarity">
    <text evidence="2">Belongs to the binding-protein-dependent transport system permease family. HisMQ subfamily.</text>
</comment>
<keyword evidence="6" id="KW-0029">Amino-acid transport</keyword>
<evidence type="ECO:0000256" key="9">
    <source>
        <dbReference type="RuleBase" id="RU363032"/>
    </source>
</evidence>
<evidence type="ECO:0000256" key="6">
    <source>
        <dbReference type="ARBA" id="ARBA00022970"/>
    </source>
</evidence>
<dbReference type="NCBIfam" id="TIGR01726">
    <property type="entry name" value="HEQRo_perm_3TM"/>
    <property type="match status" value="1"/>
</dbReference>
<organism evidence="11 12">
    <name type="scientific">Alsobacter soli</name>
    <dbReference type="NCBI Taxonomy" id="2109933"/>
    <lineage>
        <taxon>Bacteria</taxon>
        <taxon>Pseudomonadati</taxon>
        <taxon>Pseudomonadota</taxon>
        <taxon>Alphaproteobacteria</taxon>
        <taxon>Hyphomicrobiales</taxon>
        <taxon>Alsobacteraceae</taxon>
        <taxon>Alsobacter</taxon>
    </lineage>
</organism>
<evidence type="ECO:0000256" key="4">
    <source>
        <dbReference type="ARBA" id="ARBA00022475"/>
    </source>
</evidence>
<dbReference type="GO" id="GO:0022857">
    <property type="term" value="F:transmembrane transporter activity"/>
    <property type="evidence" value="ECO:0007669"/>
    <property type="project" value="InterPro"/>
</dbReference>